<comment type="cofactor">
    <cofactor evidence="1">
        <name>Zn(2+)</name>
        <dbReference type="ChEBI" id="CHEBI:29105"/>
    </cofactor>
</comment>
<evidence type="ECO:0000256" key="4">
    <source>
        <dbReference type="ARBA" id="ARBA00022670"/>
    </source>
</evidence>
<dbReference type="Pfam" id="PF05649">
    <property type="entry name" value="Peptidase_M13_N"/>
    <property type="match status" value="1"/>
</dbReference>
<dbReference type="PANTHER" id="PTHR11733">
    <property type="entry name" value="ZINC METALLOPROTEASE FAMILY M13 NEPRILYSIN-RELATED"/>
    <property type="match status" value="1"/>
</dbReference>
<keyword evidence="8" id="KW-0482">Metalloprotease</keyword>
<dbReference type="Gene3D" id="3.40.390.10">
    <property type="entry name" value="Collagenase (Catalytic Domain)"/>
    <property type="match status" value="1"/>
</dbReference>
<dbReference type="GO" id="GO:0016485">
    <property type="term" value="P:protein processing"/>
    <property type="evidence" value="ECO:0007669"/>
    <property type="project" value="TreeGrafter"/>
</dbReference>
<reference evidence="11" key="2">
    <citation type="submission" date="2014-07" db="EMBL/GenBank/DDBJ databases">
        <authorList>
            <person name="Hull J."/>
        </authorList>
    </citation>
    <scope>NUCLEOTIDE SEQUENCE</scope>
</reference>
<gene>
    <name evidence="11" type="primary">MMEL1_2</name>
    <name evidence="11" type="ORF">CM83_35705</name>
</gene>
<reference evidence="11" key="1">
    <citation type="journal article" date="2014" name="PLoS ONE">
        <title>Transcriptome-Based Identification of ABC Transporters in the Western Tarnished Plant Bug Lygus hesperus.</title>
        <authorList>
            <person name="Hull J.J."/>
            <person name="Chaney K."/>
            <person name="Geib S.M."/>
            <person name="Fabrick J.A."/>
            <person name="Brent C.S."/>
            <person name="Walsh D."/>
            <person name="Lavine L.C."/>
        </authorList>
    </citation>
    <scope>NUCLEOTIDE SEQUENCE</scope>
</reference>
<dbReference type="SUPFAM" id="SSF55486">
    <property type="entry name" value="Metalloproteases ('zincins'), catalytic domain"/>
    <property type="match status" value="1"/>
</dbReference>
<dbReference type="PRINTS" id="PR00786">
    <property type="entry name" value="NEPRILYSIN"/>
</dbReference>
<feature type="domain" description="Peptidase M13 C-terminal" evidence="9">
    <location>
        <begin position="541"/>
        <end position="742"/>
    </location>
</feature>
<dbReference type="CDD" id="cd08662">
    <property type="entry name" value="M13"/>
    <property type="match status" value="1"/>
</dbReference>
<evidence type="ECO:0000259" key="9">
    <source>
        <dbReference type="Pfam" id="PF01431"/>
    </source>
</evidence>
<evidence type="ECO:0000256" key="8">
    <source>
        <dbReference type="ARBA" id="ARBA00023049"/>
    </source>
</evidence>
<accession>A0A0A9WJ87</accession>
<proteinExistence type="inferred from homology"/>
<dbReference type="InterPro" id="IPR042089">
    <property type="entry name" value="Peptidase_M13_dom_2"/>
</dbReference>
<dbReference type="InterPro" id="IPR024079">
    <property type="entry name" value="MetalloPept_cat_dom_sf"/>
</dbReference>
<evidence type="ECO:0000256" key="2">
    <source>
        <dbReference type="ARBA" id="ARBA00004401"/>
    </source>
</evidence>
<dbReference type="PANTHER" id="PTHR11733:SF237">
    <property type="entry name" value="NEPRILYSIN-LIKE 4"/>
    <property type="match status" value="1"/>
</dbReference>
<dbReference type="GO" id="GO:0046872">
    <property type="term" value="F:metal ion binding"/>
    <property type="evidence" value="ECO:0007669"/>
    <property type="project" value="UniProtKB-KW"/>
</dbReference>
<evidence type="ECO:0000256" key="5">
    <source>
        <dbReference type="ARBA" id="ARBA00022723"/>
    </source>
</evidence>
<dbReference type="EMBL" id="GBRD01016421">
    <property type="protein sequence ID" value="JAG49405.1"/>
    <property type="molecule type" value="Transcribed_RNA"/>
</dbReference>
<keyword evidence="6" id="KW-0378">Hydrolase</keyword>
<dbReference type="InterPro" id="IPR000718">
    <property type="entry name" value="Peptidase_M13"/>
</dbReference>
<dbReference type="GO" id="GO:0005886">
    <property type="term" value="C:plasma membrane"/>
    <property type="evidence" value="ECO:0007669"/>
    <property type="project" value="UniProtKB-SubCell"/>
</dbReference>
<feature type="domain" description="Peptidase M13 N-terminal" evidence="10">
    <location>
        <begin position="79"/>
        <end position="483"/>
    </location>
</feature>
<dbReference type="EMBL" id="GBHO01035745">
    <property type="protein sequence ID" value="JAG07859.1"/>
    <property type="molecule type" value="Transcribed_RNA"/>
</dbReference>
<evidence type="ECO:0000256" key="7">
    <source>
        <dbReference type="ARBA" id="ARBA00022833"/>
    </source>
</evidence>
<evidence type="ECO:0000313" key="11">
    <source>
        <dbReference type="EMBL" id="JAG07859.1"/>
    </source>
</evidence>
<evidence type="ECO:0000313" key="12">
    <source>
        <dbReference type="EMBL" id="JAG49405.1"/>
    </source>
</evidence>
<evidence type="ECO:0000256" key="1">
    <source>
        <dbReference type="ARBA" id="ARBA00001947"/>
    </source>
</evidence>
<dbReference type="InterPro" id="IPR018497">
    <property type="entry name" value="Peptidase_M13_C"/>
</dbReference>
<keyword evidence="4" id="KW-0645">Protease</keyword>
<dbReference type="InterPro" id="IPR008753">
    <property type="entry name" value="Peptidase_M13_N"/>
</dbReference>
<keyword evidence="5" id="KW-0479">Metal-binding</keyword>
<name>A0A0A9WJ87_LYGHE</name>
<reference evidence="12" key="3">
    <citation type="submission" date="2014-09" db="EMBL/GenBank/DDBJ databases">
        <authorList>
            <person name="Magalhaes I.L.F."/>
            <person name="Oliveira U."/>
            <person name="Santos F.R."/>
            <person name="Vidigal T.H.D.A."/>
            <person name="Brescovit A.D."/>
            <person name="Santos A.J."/>
        </authorList>
    </citation>
    <scope>NUCLEOTIDE SEQUENCE</scope>
</reference>
<evidence type="ECO:0000256" key="6">
    <source>
        <dbReference type="ARBA" id="ARBA00022801"/>
    </source>
</evidence>
<sequence>MDIVIFAILLATSEAYVFSSIWFTKRINHTASTSHHEKLIPEVPHRWSKVAKPNPICQTDQCKKAAEALIENMNRTADPCENFYEFACGGWEKTHPMPPTEASWSQFDVAADKNLYEIKDILESDVDLNEPSPVTAIKMVYETCIKRDSSDTKEHLKPLLDLMSTMGGGWPMVSGNTWNDENFVWYETAADVIFQIFSSSIFGVFVSNDPKNTKAYVITVDQPSFVLPREMLVKSSTYKRQLEAYKTFIAETAWVLAKAAGRSDVTRSSILHEAEEMIEFEKKLANMASPREMRRNVLRTYNPMTLRDLQEWSDMAAPNQIDWLKYVRRITANLTLSFNWTERVIVRETDFIFRCIQLIQETSPRTIANYIHWGVVKHFVKDLTNKIHQLAFEFERVLSGAIDDKPRWKECISVANSALEMALGYSYVQKHFDNSAKLAALEMSDNIKSVFSEELGKLGWMDAATKELARQKVAAMARHIGYPAWFSNSSALVHYYEGLEVSDNHFNNVLYSSRFKFFRNFKRLRTTSDRDEWITSPAEVNAFFNPPKNSIIFPAAILQPPFFKKERLEALNYGAIGVIIGHEISHAFDDVGRQYDAEGNLAEWWTESTKETYLNKSQCFVNQYGNYRVPKLDGMLNAEAKLNGVNTLGENIADNGGLHSALVAYRKHVAKNGAEPGLPGLESFTAEQLFFLSFANNWCETITKESLLQSVLSDPHSPHSYRVLGTIQNSEDFPKIFNCPRKKVEACVMW</sequence>
<dbReference type="GO" id="GO:0004222">
    <property type="term" value="F:metalloendopeptidase activity"/>
    <property type="evidence" value="ECO:0007669"/>
    <property type="project" value="InterPro"/>
</dbReference>
<keyword evidence="7" id="KW-0862">Zinc</keyword>
<evidence type="ECO:0000256" key="3">
    <source>
        <dbReference type="ARBA" id="ARBA00007357"/>
    </source>
</evidence>
<protein>
    <submittedName>
        <fullName evidence="11">Membrane metallo-endopeptidase-like 1</fullName>
    </submittedName>
</protein>
<evidence type="ECO:0000259" key="10">
    <source>
        <dbReference type="Pfam" id="PF05649"/>
    </source>
</evidence>
<dbReference type="Gene3D" id="1.10.1380.10">
    <property type="entry name" value="Neutral endopeptidase , domain2"/>
    <property type="match status" value="1"/>
</dbReference>
<comment type="similarity">
    <text evidence="3">Belongs to the peptidase M13 family.</text>
</comment>
<dbReference type="Pfam" id="PF01431">
    <property type="entry name" value="Peptidase_M13"/>
    <property type="match status" value="1"/>
</dbReference>
<dbReference type="PROSITE" id="PS51885">
    <property type="entry name" value="NEPRILYSIN"/>
    <property type="match status" value="1"/>
</dbReference>
<organism evidence="11">
    <name type="scientific">Lygus hesperus</name>
    <name type="common">Western plant bug</name>
    <dbReference type="NCBI Taxonomy" id="30085"/>
    <lineage>
        <taxon>Eukaryota</taxon>
        <taxon>Metazoa</taxon>
        <taxon>Ecdysozoa</taxon>
        <taxon>Arthropoda</taxon>
        <taxon>Hexapoda</taxon>
        <taxon>Insecta</taxon>
        <taxon>Pterygota</taxon>
        <taxon>Neoptera</taxon>
        <taxon>Paraneoptera</taxon>
        <taxon>Hemiptera</taxon>
        <taxon>Heteroptera</taxon>
        <taxon>Panheteroptera</taxon>
        <taxon>Cimicomorpha</taxon>
        <taxon>Miridae</taxon>
        <taxon>Mirini</taxon>
        <taxon>Lygus</taxon>
    </lineage>
</organism>
<comment type="subcellular location">
    <subcellularLocation>
        <location evidence="2">Cell membrane</location>
        <topology evidence="2">Single-pass type II membrane protein</topology>
    </subcellularLocation>
</comment>
<dbReference type="AlphaFoldDB" id="A0A0A9WJ87"/>